<keyword evidence="1" id="KW-0227">DNA damage</keyword>
<dbReference type="Pfam" id="PF00817">
    <property type="entry name" value="IMS"/>
    <property type="match status" value="1"/>
</dbReference>
<dbReference type="InterPro" id="IPR001126">
    <property type="entry name" value="UmuC"/>
</dbReference>
<keyword evidence="5" id="KW-1185">Reference proteome</keyword>
<dbReference type="PANTHER" id="PTHR35369">
    <property type="entry name" value="BLR3025 PROTEIN-RELATED"/>
    <property type="match status" value="1"/>
</dbReference>
<dbReference type="EMBL" id="JBHMQU010000074">
    <property type="protein sequence ID" value="MFC0813221.1"/>
    <property type="molecule type" value="Genomic_DNA"/>
</dbReference>
<dbReference type="PANTHER" id="PTHR35369:SF2">
    <property type="entry name" value="BLR3025 PROTEIN"/>
    <property type="match status" value="1"/>
</dbReference>
<dbReference type="SUPFAM" id="SSF56672">
    <property type="entry name" value="DNA/RNA polymerases"/>
    <property type="match status" value="1"/>
</dbReference>
<sequence>MTGRRIVSIFLPSLAMERWQRAHPDWPADLPVALSAPGPKGQVIHDANRAAAQGGVRRGALVTASTALCPGLRIDEARPAEDAAALARLVHWARRWGPLSAPDGAAGMVIDTTGVAHLFGGEPAMLADIQGRFASAGLTARVAVAPGWGAAWALARFGPERAVCHDLADLDPLPVEALRLSAETCLLLGRLGLKTVAALAAIPRLSLMRRFNRAPREDNPLIRLDQLRGALAEPVGAPEPPPLFQAVARLAEPVMDPRDWLPGLTAEVCAAMAARDQGCRRLRLSVFRVDGERRDVVARCAAPSREAAHLLRLWGDRLDRLDPGYGFDLITLTALATEPLEPAQPRLDAEGQDHALELARLVDRLTARFGPGPISCPVARESHIPERAEGPGGPLDVGGGAGEGKGRKVGGVAPAPRCVDGAPRLVAQNGNVGAAQAVTGGGVEKVLSDTAREARGSTKREEGCEMLRDRPSPTIVRGGQAEAGLGQGPTALGGIGAALRVVPSGAPPVSSDTTRETAGQAKREEGCEPIRDGASRAMVRSGQAEVRIARWLAAQEVTLRAAKPVSGKAQLVSSDAVRQSESQAKGEEGCEAVRSFPFQVIVREGQAEVRLAQGPTARVTVGVVQLFPGTAQKVSSDTAPEAESPAKREEANEAFRDGSPPVIAGKGQADARAVHASDARSERFSVSSPARPSGLCLVPRPKVEPDAAPSPASKNNPCQTGPRQATFHSAFPDAPQTDPCPASRAEGNPSPEPGLPTGRSSDPAADPASPLRSVTRPAPPPARPAPTLAAVAPPLTPAAASPPLPAAPPLSPRPIRLFDPPEEIRVLYAVPDGPPAQFVWRRQTLRAARFAGPERIAPEWWRDRPGVRLRDYFRIEDEHGRRLWIFREGMPGDGRGGAPRWFLHGVFA</sequence>
<accession>A0ABV6T7H3</accession>
<dbReference type="InterPro" id="IPR050356">
    <property type="entry name" value="SulA_CellDiv_inhibitor"/>
</dbReference>
<reference evidence="4 5" key="1">
    <citation type="submission" date="2024-09" db="EMBL/GenBank/DDBJ databases">
        <authorList>
            <person name="Sun Q."/>
            <person name="Mori K."/>
        </authorList>
    </citation>
    <scope>NUCLEOTIDE SEQUENCE [LARGE SCALE GENOMIC DNA]</scope>
    <source>
        <strain evidence="4 5">KCTC 42086</strain>
    </source>
</reference>
<evidence type="ECO:0000256" key="2">
    <source>
        <dbReference type="SAM" id="MobiDB-lite"/>
    </source>
</evidence>
<evidence type="ECO:0000313" key="5">
    <source>
        <dbReference type="Proteomes" id="UP001589920"/>
    </source>
</evidence>
<dbReference type="CDD" id="cd03468">
    <property type="entry name" value="PolY_like"/>
    <property type="match status" value="1"/>
</dbReference>
<dbReference type="Proteomes" id="UP001589920">
    <property type="component" value="Unassembled WGS sequence"/>
</dbReference>
<dbReference type="InterPro" id="IPR043502">
    <property type="entry name" value="DNA/RNA_pol_sf"/>
</dbReference>
<gene>
    <name evidence="4" type="ORF">ACFHYO_14030</name>
</gene>
<dbReference type="RefSeq" id="WP_394321182.1">
    <property type="nucleotide sequence ID" value="NZ_JBHMQU010000074.1"/>
</dbReference>
<feature type="domain" description="UmuC" evidence="3">
    <location>
        <begin position="20"/>
        <end position="152"/>
    </location>
</feature>
<feature type="compositionally biased region" description="Basic and acidic residues" evidence="2">
    <location>
        <begin position="644"/>
        <end position="656"/>
    </location>
</feature>
<evidence type="ECO:0000313" key="4">
    <source>
        <dbReference type="EMBL" id="MFC0813221.1"/>
    </source>
</evidence>
<feature type="region of interest" description="Disordered" evidence="2">
    <location>
        <begin position="632"/>
        <end position="808"/>
    </location>
</feature>
<feature type="compositionally biased region" description="Basic and acidic residues" evidence="2">
    <location>
        <begin position="672"/>
        <end position="683"/>
    </location>
</feature>
<evidence type="ECO:0000259" key="3">
    <source>
        <dbReference type="Pfam" id="PF00817"/>
    </source>
</evidence>
<feature type="compositionally biased region" description="Polar residues" evidence="2">
    <location>
        <begin position="712"/>
        <end position="727"/>
    </location>
</feature>
<comment type="caution">
    <text evidence="4">The sequence shown here is derived from an EMBL/GenBank/DDBJ whole genome shotgun (WGS) entry which is preliminary data.</text>
</comment>
<name>A0ABV6T7H3_9RHOB</name>
<evidence type="ECO:0000256" key="1">
    <source>
        <dbReference type="ARBA" id="ARBA00022763"/>
    </source>
</evidence>
<organism evidence="4 5">
    <name type="scientific">Paracoccus panacisoli</name>
    <dbReference type="NCBI Taxonomy" id="1510163"/>
    <lineage>
        <taxon>Bacteria</taxon>
        <taxon>Pseudomonadati</taxon>
        <taxon>Pseudomonadota</taxon>
        <taxon>Alphaproteobacteria</taxon>
        <taxon>Rhodobacterales</taxon>
        <taxon>Paracoccaceae</taxon>
        <taxon>Paracoccus</taxon>
    </lineage>
</organism>
<protein>
    <submittedName>
        <fullName evidence="4">DNA polymerase Y family protein</fullName>
    </submittedName>
</protein>
<feature type="compositionally biased region" description="Pro residues" evidence="2">
    <location>
        <begin position="794"/>
        <end position="808"/>
    </location>
</feature>
<proteinExistence type="predicted"/>
<feature type="region of interest" description="Disordered" evidence="2">
    <location>
        <begin position="504"/>
        <end position="525"/>
    </location>
</feature>